<dbReference type="EC" id="2.3.1.16" evidence="5"/>
<evidence type="ECO:0000313" key="11">
    <source>
        <dbReference type="EMBL" id="EON92276.1"/>
    </source>
</evidence>
<feature type="active site" description="Proton acceptor" evidence="7">
    <location>
        <position position="397"/>
    </location>
</feature>
<dbReference type="EMBL" id="ASAD01000011">
    <property type="protein sequence ID" value="EON92276.1"/>
    <property type="molecule type" value="Genomic_DNA"/>
</dbReference>
<evidence type="ECO:0000256" key="2">
    <source>
        <dbReference type="ARBA" id="ARBA00010982"/>
    </source>
</evidence>
<name>R8B116_9GAMM</name>
<evidence type="ECO:0000313" key="12">
    <source>
        <dbReference type="Proteomes" id="UP000016540"/>
    </source>
</evidence>
<evidence type="ECO:0000259" key="9">
    <source>
        <dbReference type="Pfam" id="PF00108"/>
    </source>
</evidence>
<dbReference type="SUPFAM" id="SSF53901">
    <property type="entry name" value="Thiolase-like"/>
    <property type="match status" value="2"/>
</dbReference>
<dbReference type="GO" id="GO:0006635">
    <property type="term" value="P:fatty acid beta-oxidation"/>
    <property type="evidence" value="ECO:0007669"/>
    <property type="project" value="TreeGrafter"/>
</dbReference>
<dbReference type="FunFam" id="3.40.47.10:FF:000010">
    <property type="entry name" value="Acetyl-CoA acetyltransferase (Thiolase)"/>
    <property type="match status" value="1"/>
</dbReference>
<dbReference type="NCBIfam" id="NF006001">
    <property type="entry name" value="PRK08131.1"/>
    <property type="match status" value="1"/>
</dbReference>
<dbReference type="AlphaFoldDB" id="R8B116"/>
<evidence type="ECO:0000256" key="8">
    <source>
        <dbReference type="RuleBase" id="RU003557"/>
    </source>
</evidence>
<dbReference type="InterPro" id="IPR050215">
    <property type="entry name" value="Thiolase-like_sf_Thiolase"/>
</dbReference>
<evidence type="ECO:0000256" key="1">
    <source>
        <dbReference type="ARBA" id="ARBA00005189"/>
    </source>
</evidence>
<feature type="domain" description="Thiolase N-terminal" evidence="9">
    <location>
        <begin position="17"/>
        <end position="278"/>
    </location>
</feature>
<comment type="caution">
    <text evidence="11">The sequence shown here is derived from an EMBL/GenBank/DDBJ whole genome shotgun (WGS) entry which is preliminary data.</text>
</comment>
<dbReference type="PIRSF" id="PIRSF000429">
    <property type="entry name" value="Ac-CoA_Ac_transf"/>
    <property type="match status" value="1"/>
</dbReference>
<dbReference type="GO" id="GO:0033812">
    <property type="term" value="F:3-oxoadipyl-CoA thiolase activity"/>
    <property type="evidence" value="ECO:0007669"/>
    <property type="project" value="UniProtKB-EC"/>
</dbReference>
<dbReference type="NCBIfam" id="TIGR01930">
    <property type="entry name" value="AcCoA-C-Actrans"/>
    <property type="match status" value="1"/>
</dbReference>
<organism evidence="11 12">
    <name type="scientific">Marinobacter lipolyticus SM19</name>
    <dbReference type="NCBI Taxonomy" id="1318628"/>
    <lineage>
        <taxon>Bacteria</taxon>
        <taxon>Pseudomonadati</taxon>
        <taxon>Pseudomonadota</taxon>
        <taxon>Gammaproteobacteria</taxon>
        <taxon>Pseudomonadales</taxon>
        <taxon>Marinobacteraceae</taxon>
        <taxon>Marinobacter</taxon>
    </lineage>
</organism>
<accession>R8B116</accession>
<dbReference type="PROSITE" id="PS00737">
    <property type="entry name" value="THIOLASE_2"/>
    <property type="match status" value="1"/>
</dbReference>
<dbReference type="PROSITE" id="PS00099">
    <property type="entry name" value="THIOLASE_3"/>
    <property type="match status" value="1"/>
</dbReference>
<protein>
    <recommendedName>
        <fullName evidence="5">acetyl-CoA C-acyltransferase</fullName>
        <ecNumber evidence="5">2.3.1.16</ecNumber>
    </recommendedName>
</protein>
<dbReference type="GO" id="GO:0005737">
    <property type="term" value="C:cytoplasm"/>
    <property type="evidence" value="ECO:0007669"/>
    <property type="project" value="UniProtKB-ARBA"/>
</dbReference>
<comment type="catalytic activity">
    <reaction evidence="6">
        <text>succinyl-CoA + acetyl-CoA = 3-oxoadipyl-CoA + CoA</text>
        <dbReference type="Rhea" id="RHEA:19481"/>
        <dbReference type="ChEBI" id="CHEBI:57287"/>
        <dbReference type="ChEBI" id="CHEBI:57288"/>
        <dbReference type="ChEBI" id="CHEBI:57292"/>
        <dbReference type="ChEBI" id="CHEBI:57348"/>
        <dbReference type="EC" id="2.3.1.174"/>
    </reaction>
</comment>
<dbReference type="PANTHER" id="PTHR43853">
    <property type="entry name" value="3-KETOACYL-COA THIOLASE, PEROXISOMAL"/>
    <property type="match status" value="1"/>
</dbReference>
<dbReference type="InterPro" id="IPR002155">
    <property type="entry name" value="Thiolase"/>
</dbReference>
<sequence length="413" mass="42830">MGTMSSDETGDAMSAFIYDGLRTPFGRHAGALAKVRPDDLLASVIKALVERNAFAAEAYEDVIAGCTNQAGEDARNLARHAGLMAGLPVETGGLTVNRLCGSGLAAIIDASRAVRCGEGDLFVAGGAESMSRAPFVMAKSESPFSRDFRAFDSTIGARFPNPRIEAAFGADTMPETADNIARELDLSREVVDQFAAQSQARYDAALKDGFYNEEILAIEVPQGRKKPPVSVSSDEHPRPQSTVEALSGLRSLFEGGVVTAGNASGINDGAAALIIGSREAGEKAGIQPRARIVSAAIAGVPPRVMGYGPVPASEKALARAGLGINDMDVIEINEAFAAQVLGCTTKLGIDPTDSRLNPNGGAIAVGHPLGASGARIALTATRQLERSGGRYALISMCIGVGQGIAAVIERVTY</sequence>
<dbReference type="InterPro" id="IPR020615">
    <property type="entry name" value="Thiolase_acyl_enz_int_AS"/>
</dbReference>
<evidence type="ECO:0000256" key="5">
    <source>
        <dbReference type="ARBA" id="ARBA00024073"/>
    </source>
</evidence>
<dbReference type="Gene3D" id="3.40.47.10">
    <property type="match status" value="1"/>
</dbReference>
<gene>
    <name evidence="11" type="ORF">MARLIPOL_11656</name>
</gene>
<proteinExistence type="inferred from homology"/>
<dbReference type="Proteomes" id="UP000016540">
    <property type="component" value="Unassembled WGS sequence"/>
</dbReference>
<dbReference type="PATRIC" id="fig|1318628.3.peg.2328"/>
<keyword evidence="4 8" id="KW-0012">Acyltransferase</keyword>
<dbReference type="CDD" id="cd00751">
    <property type="entry name" value="thiolase"/>
    <property type="match status" value="1"/>
</dbReference>
<evidence type="ECO:0000256" key="7">
    <source>
        <dbReference type="PIRSR" id="PIRSR000429-1"/>
    </source>
</evidence>
<evidence type="ECO:0000256" key="4">
    <source>
        <dbReference type="ARBA" id="ARBA00023315"/>
    </source>
</evidence>
<dbReference type="InterPro" id="IPR020616">
    <property type="entry name" value="Thiolase_N"/>
</dbReference>
<dbReference type="InterPro" id="IPR020610">
    <property type="entry name" value="Thiolase_AS"/>
</dbReference>
<dbReference type="GO" id="GO:0010124">
    <property type="term" value="P:phenylacetate catabolic process"/>
    <property type="evidence" value="ECO:0007669"/>
    <property type="project" value="TreeGrafter"/>
</dbReference>
<comment type="pathway">
    <text evidence="1">Lipid metabolism.</text>
</comment>
<evidence type="ECO:0000256" key="6">
    <source>
        <dbReference type="ARBA" id="ARBA00048527"/>
    </source>
</evidence>
<keyword evidence="3 8" id="KW-0808">Transferase</keyword>
<dbReference type="InterPro" id="IPR020613">
    <property type="entry name" value="Thiolase_CS"/>
</dbReference>
<reference evidence="11 12" key="1">
    <citation type="journal article" date="2013" name="Genome Announc.">
        <title>Draft Genome Sequence of the Moderately Halophilic Bacterium Marinobacter lipolyticus Strain SM19.</title>
        <authorList>
            <person name="Papke R.T."/>
            <person name="de la Haba R.R."/>
            <person name="Infante-Dominguez C."/>
            <person name="Perez D."/>
            <person name="Sanchez-Porro C."/>
            <person name="Lapierre P."/>
            <person name="Ventosa A."/>
        </authorList>
    </citation>
    <scope>NUCLEOTIDE SEQUENCE [LARGE SCALE GENOMIC DNA]</scope>
    <source>
        <strain evidence="11 12">SM19</strain>
    </source>
</reference>
<comment type="similarity">
    <text evidence="2 8">Belongs to the thiolase-like superfamily. Thiolase family.</text>
</comment>
<dbReference type="PANTHER" id="PTHR43853:SF2">
    <property type="entry name" value="3-OXOADIPYL-COA_3-OXO-5,6-DEHYDROSUBERYL-COA THIOLASE"/>
    <property type="match status" value="1"/>
</dbReference>
<feature type="domain" description="Thiolase C-terminal" evidence="10">
    <location>
        <begin position="287"/>
        <end position="410"/>
    </location>
</feature>
<dbReference type="eggNOG" id="COG0183">
    <property type="taxonomic scope" value="Bacteria"/>
</dbReference>
<dbReference type="InterPro" id="IPR020617">
    <property type="entry name" value="Thiolase_C"/>
</dbReference>
<feature type="active site" description="Acyl-thioester intermediate" evidence="7">
    <location>
        <position position="100"/>
    </location>
</feature>
<dbReference type="Pfam" id="PF02803">
    <property type="entry name" value="Thiolase_C"/>
    <property type="match status" value="1"/>
</dbReference>
<feature type="active site" description="Proton acceptor" evidence="7">
    <location>
        <position position="367"/>
    </location>
</feature>
<dbReference type="PROSITE" id="PS00098">
    <property type="entry name" value="THIOLASE_1"/>
    <property type="match status" value="1"/>
</dbReference>
<evidence type="ECO:0000259" key="10">
    <source>
        <dbReference type="Pfam" id="PF02803"/>
    </source>
</evidence>
<dbReference type="Pfam" id="PF00108">
    <property type="entry name" value="Thiolase_N"/>
    <property type="match status" value="1"/>
</dbReference>
<keyword evidence="12" id="KW-1185">Reference proteome</keyword>
<dbReference type="HOGENOM" id="CLU_031026_2_2_6"/>
<dbReference type="InterPro" id="IPR016039">
    <property type="entry name" value="Thiolase-like"/>
</dbReference>
<dbReference type="STRING" id="1318628.MARLIPOL_11656"/>
<evidence type="ECO:0000256" key="3">
    <source>
        <dbReference type="ARBA" id="ARBA00022679"/>
    </source>
</evidence>